<reference evidence="2 3" key="1">
    <citation type="submission" date="2023-08" db="EMBL/GenBank/DDBJ databases">
        <title>Rhodoferax potami sp. nov. and Rhodoferax mekongensis sp. nov., isolated from the Mekong River in Thailand.</title>
        <authorList>
            <person name="Kitikhun S."/>
            <person name="Charoenyingcharoen P."/>
            <person name="Siriarchawattana P."/>
            <person name="Likhitrattanapisal S."/>
            <person name="Nilsakha T."/>
            <person name="Chanpet A."/>
            <person name="Rattanawaree P."/>
            <person name="Ingsriswang S."/>
        </authorList>
    </citation>
    <scope>NUCLEOTIDE SEQUENCE [LARGE SCALE GENOMIC DNA]</scope>
    <source>
        <strain evidence="2 3">TBRC 17660</strain>
    </source>
</reference>
<evidence type="ECO:0000313" key="2">
    <source>
        <dbReference type="EMBL" id="MDT7517390.1"/>
    </source>
</evidence>
<evidence type="ECO:0000313" key="3">
    <source>
        <dbReference type="Proteomes" id="UP001321700"/>
    </source>
</evidence>
<dbReference type="PROSITE" id="PS50164">
    <property type="entry name" value="GIY_YIG"/>
    <property type="match status" value="1"/>
</dbReference>
<sequence>MKLFQVKVTKKMIATSYLKRFKFFKAGEILARNQSEIYYRSAEVEIDSIAGVYLWITRNHNNDLGVIYAGKAGYGIHRRINQHIAGYKRVPEKSALVASIAGKCKGAAIEVWFRTSASCQVDLLSGEVSMYSIEEEALIKKFSPRLNRQLPPKNSI</sequence>
<dbReference type="EMBL" id="JAVBIK010000001">
    <property type="protein sequence ID" value="MDT7517390.1"/>
    <property type="molecule type" value="Genomic_DNA"/>
</dbReference>
<dbReference type="InterPro" id="IPR000305">
    <property type="entry name" value="GIY-YIG_endonuc"/>
</dbReference>
<dbReference type="Proteomes" id="UP001321700">
    <property type="component" value="Unassembled WGS sequence"/>
</dbReference>
<organism evidence="2 3">
    <name type="scientific">Rhodoferax potami</name>
    <dbReference type="NCBI Taxonomy" id="3068338"/>
    <lineage>
        <taxon>Bacteria</taxon>
        <taxon>Pseudomonadati</taxon>
        <taxon>Pseudomonadota</taxon>
        <taxon>Betaproteobacteria</taxon>
        <taxon>Burkholderiales</taxon>
        <taxon>Comamonadaceae</taxon>
        <taxon>Rhodoferax</taxon>
    </lineage>
</organism>
<evidence type="ECO:0000259" key="1">
    <source>
        <dbReference type="PROSITE" id="PS50164"/>
    </source>
</evidence>
<dbReference type="RefSeq" id="WP_313873220.1">
    <property type="nucleotide sequence ID" value="NZ_JAVBIK010000001.1"/>
</dbReference>
<name>A0ABU3KHZ2_9BURK</name>
<accession>A0ABU3KHZ2</accession>
<comment type="caution">
    <text evidence="2">The sequence shown here is derived from an EMBL/GenBank/DDBJ whole genome shotgun (WGS) entry which is preliminary data.</text>
</comment>
<protein>
    <recommendedName>
        <fullName evidence="1">GIY-YIG domain-containing protein</fullName>
    </recommendedName>
</protein>
<feature type="domain" description="GIY-YIG" evidence="1">
    <location>
        <begin position="48"/>
        <end position="148"/>
    </location>
</feature>
<proteinExistence type="predicted"/>
<keyword evidence="3" id="KW-1185">Reference proteome</keyword>
<gene>
    <name evidence="2" type="ORF">RAE19_01300</name>
</gene>